<dbReference type="InterPro" id="IPR002347">
    <property type="entry name" value="SDR_fam"/>
</dbReference>
<name>A0A511MQL7_9NOCA</name>
<evidence type="ECO:0000256" key="1">
    <source>
        <dbReference type="ARBA" id="ARBA00006484"/>
    </source>
</evidence>
<proteinExistence type="inferred from homology"/>
<dbReference type="Pfam" id="PF13561">
    <property type="entry name" value="adh_short_C2"/>
    <property type="match status" value="1"/>
</dbReference>
<dbReference type="FunFam" id="3.40.50.720:FF:000084">
    <property type="entry name" value="Short-chain dehydrogenase reductase"/>
    <property type="match status" value="1"/>
</dbReference>
<evidence type="ECO:0000313" key="5">
    <source>
        <dbReference type="Proteomes" id="UP000321424"/>
    </source>
</evidence>
<protein>
    <recommendedName>
        <fullName evidence="3">Ketoreductase domain-containing protein</fullName>
    </recommendedName>
</protein>
<evidence type="ECO:0000313" key="4">
    <source>
        <dbReference type="EMBL" id="GEM42882.1"/>
    </source>
</evidence>
<dbReference type="InterPro" id="IPR057326">
    <property type="entry name" value="KR_dom"/>
</dbReference>
<dbReference type="RefSeq" id="WP_186818808.1">
    <property type="nucleotide sequence ID" value="NZ_BJXA01000079.1"/>
</dbReference>
<accession>A0A511MQL7</accession>
<dbReference type="Proteomes" id="UP000321424">
    <property type="component" value="Unassembled WGS sequence"/>
</dbReference>
<keyword evidence="5" id="KW-1185">Reference proteome</keyword>
<dbReference type="PROSITE" id="PS00061">
    <property type="entry name" value="ADH_SHORT"/>
    <property type="match status" value="1"/>
</dbReference>
<dbReference type="AlphaFoldDB" id="A0A511MQL7"/>
<keyword evidence="2" id="KW-0560">Oxidoreductase</keyword>
<gene>
    <name evidence="4" type="ORF">NN4_74010</name>
</gene>
<organism evidence="4 5">
    <name type="scientific">Nocardia ninae NBRC 108245</name>
    <dbReference type="NCBI Taxonomy" id="1210091"/>
    <lineage>
        <taxon>Bacteria</taxon>
        <taxon>Bacillati</taxon>
        <taxon>Actinomycetota</taxon>
        <taxon>Actinomycetes</taxon>
        <taxon>Mycobacteriales</taxon>
        <taxon>Nocardiaceae</taxon>
        <taxon>Nocardia</taxon>
    </lineage>
</organism>
<comment type="caution">
    <text evidence="4">The sequence shown here is derived from an EMBL/GenBank/DDBJ whole genome shotgun (WGS) entry which is preliminary data.</text>
</comment>
<dbReference type="Gene3D" id="3.40.50.720">
    <property type="entry name" value="NAD(P)-binding Rossmann-like Domain"/>
    <property type="match status" value="1"/>
</dbReference>
<dbReference type="GO" id="GO:0016491">
    <property type="term" value="F:oxidoreductase activity"/>
    <property type="evidence" value="ECO:0007669"/>
    <property type="project" value="UniProtKB-KW"/>
</dbReference>
<feature type="domain" description="Ketoreductase" evidence="3">
    <location>
        <begin position="9"/>
        <end position="204"/>
    </location>
</feature>
<dbReference type="PRINTS" id="PR00081">
    <property type="entry name" value="GDHRDH"/>
</dbReference>
<evidence type="ECO:0000259" key="3">
    <source>
        <dbReference type="SMART" id="SM00822"/>
    </source>
</evidence>
<dbReference type="InterPro" id="IPR036291">
    <property type="entry name" value="NAD(P)-bd_dom_sf"/>
</dbReference>
<comment type="similarity">
    <text evidence="1">Belongs to the short-chain dehydrogenases/reductases (SDR) family.</text>
</comment>
<sequence>MSRESKAGSGVIVTGAAGGIGRAAAEIFAARSAAPVVLWDQDPAVHDTAGEIRATRAASITHAEQVDVTDADSVDRAFAAAIDRIGPIDAVVHAAGVLETGAVSELTGAQWDRCLAVNATGTMNVTRRAAAVLAANGGGSIVVVTSNAATTPRVGMAAYGASKAAATAFAMALGLEVAAAGVRVNVVSPGSTDTPMLRGMWTEDAAELSAAARDHVLAGDPANFRLGIPLRRVAQPEDVAESIYFLTSPGARHITMHDLRVDGGATFDA</sequence>
<dbReference type="SUPFAM" id="SSF51735">
    <property type="entry name" value="NAD(P)-binding Rossmann-fold domains"/>
    <property type="match status" value="1"/>
</dbReference>
<dbReference type="SMART" id="SM00822">
    <property type="entry name" value="PKS_KR"/>
    <property type="match status" value="1"/>
</dbReference>
<dbReference type="EMBL" id="BJXA01000079">
    <property type="protein sequence ID" value="GEM42882.1"/>
    <property type="molecule type" value="Genomic_DNA"/>
</dbReference>
<dbReference type="PANTHER" id="PTHR24321">
    <property type="entry name" value="DEHYDROGENASES, SHORT CHAIN"/>
    <property type="match status" value="1"/>
</dbReference>
<dbReference type="InterPro" id="IPR020904">
    <property type="entry name" value="Sc_DH/Rdtase_CS"/>
</dbReference>
<dbReference type="PANTHER" id="PTHR24321:SF13">
    <property type="entry name" value="2,3-DIHYDRO-2,3-DIHYDROXYBENZOATE DEHYDROGENASE"/>
    <property type="match status" value="1"/>
</dbReference>
<reference evidence="4 5" key="1">
    <citation type="submission" date="2019-07" db="EMBL/GenBank/DDBJ databases">
        <title>Whole genome shotgun sequence of Nocardia ninae NBRC 108245.</title>
        <authorList>
            <person name="Hosoyama A."/>
            <person name="Uohara A."/>
            <person name="Ohji S."/>
            <person name="Ichikawa N."/>
        </authorList>
    </citation>
    <scope>NUCLEOTIDE SEQUENCE [LARGE SCALE GENOMIC DNA]</scope>
    <source>
        <strain evidence="4 5">NBRC 108245</strain>
    </source>
</reference>
<dbReference type="PRINTS" id="PR00080">
    <property type="entry name" value="SDRFAMILY"/>
</dbReference>
<evidence type="ECO:0000256" key="2">
    <source>
        <dbReference type="ARBA" id="ARBA00023002"/>
    </source>
</evidence>